<protein>
    <recommendedName>
        <fullName evidence="3">Diaminopimelate epimerase</fullName>
    </recommendedName>
</protein>
<dbReference type="Proteomes" id="UP000204391">
    <property type="component" value="Chromosome"/>
</dbReference>
<dbReference type="Pfam" id="PF26317">
    <property type="entry name" value="CntK_N"/>
    <property type="match status" value="1"/>
</dbReference>
<sequence length="265" mass="29664">MRLNFVKVSPSKNMTVFITNYVEPIHYAEIANTIMDYEYLNAEQVGFIVAPENKKSVLRLEMAGGEFCGNAILSAAAYCSYKGLSKNNRFLLETSGSESPLACVVEVKSPSHFEAKAEMLHPISTNEIVISLNGRSISGSVVQLEGITHFLTDFWPSKNDFNLLIEAVTKKIEDKAIGIIPYRRLMEKEYEIWPFVYVKETGSRFFEQACGSGSLALGVYLSKKNKEYKLKIHQPGGIINVETGVKNYISTDVRFTCEGFVNLDL</sequence>
<reference evidence="1 2" key="1">
    <citation type="journal article" date="2003" name="Int. J. Syst. Evol. Microbiol.">
        <title>Virgibacillus carmonensis sp. nov., Virgibacillus necropolis sp. nov. and Virgibacillus picturae sp. nov., three novel species isolated from deteriorated mural paintings, transfer of the species of the genus salibacillus to Virgibacillus, as Virgibacillus marismortui comb. nov. and Virgibacillus salexigens comb. nov., and emended description of the genus Virgibacillus.</title>
        <authorList>
            <person name="Heyrman J."/>
            <person name="Logan N.A."/>
            <person name="Busse H.J."/>
            <person name="Balcaen A."/>
            <person name="Lebbe L."/>
            <person name="Rodriguez-Diaz M."/>
            <person name="Swings J."/>
            <person name="De Vos P."/>
        </authorList>
    </citation>
    <scope>NUCLEOTIDE SEQUENCE [LARGE SCALE GENOMIC DNA]</scope>
    <source>
        <strain evidence="1 2">LMG 19488</strain>
    </source>
</reference>
<dbReference type="KEGG" id="vne:CFK40_16070"/>
<gene>
    <name evidence="1" type="ORF">CFK40_16070</name>
</gene>
<evidence type="ECO:0000313" key="1">
    <source>
        <dbReference type="EMBL" id="ASN06425.1"/>
    </source>
</evidence>
<evidence type="ECO:0008006" key="3">
    <source>
        <dbReference type="Google" id="ProtNLM"/>
    </source>
</evidence>
<dbReference type="AlphaFoldDB" id="A0A221MFM2"/>
<dbReference type="OrthoDB" id="9813391at2"/>
<dbReference type="InterPro" id="IPR058944">
    <property type="entry name" value="CntK-like"/>
</dbReference>
<organism evidence="1 2">
    <name type="scientific">Virgibacillus necropolis</name>
    <dbReference type="NCBI Taxonomy" id="163877"/>
    <lineage>
        <taxon>Bacteria</taxon>
        <taxon>Bacillati</taxon>
        <taxon>Bacillota</taxon>
        <taxon>Bacilli</taxon>
        <taxon>Bacillales</taxon>
        <taxon>Bacillaceae</taxon>
        <taxon>Virgibacillus</taxon>
    </lineage>
</organism>
<proteinExistence type="predicted"/>
<evidence type="ECO:0000313" key="2">
    <source>
        <dbReference type="Proteomes" id="UP000204391"/>
    </source>
</evidence>
<dbReference type="Gene3D" id="3.10.310.10">
    <property type="entry name" value="Diaminopimelate Epimerase, Chain A, domain 1"/>
    <property type="match status" value="2"/>
</dbReference>
<dbReference type="RefSeq" id="WP_089533423.1">
    <property type="nucleotide sequence ID" value="NZ_CP022437.1"/>
</dbReference>
<keyword evidence="2" id="KW-1185">Reference proteome</keyword>
<dbReference type="EMBL" id="CP022437">
    <property type="protein sequence ID" value="ASN06425.1"/>
    <property type="molecule type" value="Genomic_DNA"/>
</dbReference>
<dbReference type="SUPFAM" id="SSF54506">
    <property type="entry name" value="Diaminopimelate epimerase-like"/>
    <property type="match status" value="2"/>
</dbReference>
<name>A0A221MFM2_9BACI</name>
<accession>A0A221MFM2</accession>